<organism evidence="4 5">
    <name type="scientific">Larinioides sclopetarius</name>
    <dbReference type="NCBI Taxonomy" id="280406"/>
    <lineage>
        <taxon>Eukaryota</taxon>
        <taxon>Metazoa</taxon>
        <taxon>Ecdysozoa</taxon>
        <taxon>Arthropoda</taxon>
        <taxon>Chelicerata</taxon>
        <taxon>Arachnida</taxon>
        <taxon>Araneae</taxon>
        <taxon>Araneomorphae</taxon>
        <taxon>Entelegynae</taxon>
        <taxon>Araneoidea</taxon>
        <taxon>Araneidae</taxon>
        <taxon>Larinioides</taxon>
    </lineage>
</organism>
<dbReference type="PANTHER" id="PTHR47326:SF1">
    <property type="entry name" value="HTH PSQ-TYPE DOMAIN-CONTAINING PROTEIN"/>
    <property type="match status" value="1"/>
</dbReference>
<proteinExistence type="predicted"/>
<dbReference type="GO" id="GO:0046872">
    <property type="term" value="F:metal ion binding"/>
    <property type="evidence" value="ECO:0007669"/>
    <property type="project" value="UniProtKB-KW"/>
</dbReference>
<feature type="domain" description="DDE Tnp4" evidence="3">
    <location>
        <begin position="18"/>
        <end position="74"/>
    </location>
</feature>
<gene>
    <name evidence="4" type="ORF">LARSCL_LOCUS21862</name>
</gene>
<accession>A0AAV2BWY0</accession>
<evidence type="ECO:0000256" key="2">
    <source>
        <dbReference type="ARBA" id="ARBA00022723"/>
    </source>
</evidence>
<evidence type="ECO:0000313" key="4">
    <source>
        <dbReference type="EMBL" id="CAL1300285.1"/>
    </source>
</evidence>
<evidence type="ECO:0000313" key="5">
    <source>
        <dbReference type="Proteomes" id="UP001497382"/>
    </source>
</evidence>
<dbReference type="Pfam" id="PF13359">
    <property type="entry name" value="DDE_Tnp_4"/>
    <property type="match status" value="1"/>
</dbReference>
<dbReference type="InterPro" id="IPR027806">
    <property type="entry name" value="HARBI1_dom"/>
</dbReference>
<name>A0AAV2BWY0_9ARAC</name>
<comment type="caution">
    <text evidence="4">The sequence shown here is derived from an EMBL/GenBank/DDBJ whole genome shotgun (WGS) entry which is preliminary data.</text>
</comment>
<dbReference type="Proteomes" id="UP001497382">
    <property type="component" value="Unassembled WGS sequence"/>
</dbReference>
<keyword evidence="2" id="KW-0479">Metal-binding</keyword>
<dbReference type="PANTHER" id="PTHR47326">
    <property type="entry name" value="TRANSPOSABLE ELEMENT TC3 TRANSPOSASE-LIKE PROTEIN"/>
    <property type="match status" value="1"/>
</dbReference>
<sequence length="192" mass="21517">MDAIHKQCYGLEGVLGTVDCTHVAIIALSNVGYHHESNYVNIRGWHSINVQLVCDSNLRILNVVARFPGCTPDSGNKIHGDSWLLGKYPTRKEEAGHQDRDETGEDIREAFVRSPTQSISRASRDLGVHDVLRKGLNFSPYNVQLLQALNPGGLNCRFNFAIDMLERIDADFLRKIIFIDEATFHLSGTVNR</sequence>
<reference evidence="4 5" key="1">
    <citation type="submission" date="2024-04" db="EMBL/GenBank/DDBJ databases">
        <authorList>
            <person name="Rising A."/>
            <person name="Reimegard J."/>
            <person name="Sonavane S."/>
            <person name="Akerstrom W."/>
            <person name="Nylinder S."/>
            <person name="Hedman E."/>
            <person name="Kallberg Y."/>
        </authorList>
    </citation>
    <scope>NUCLEOTIDE SEQUENCE [LARGE SCALE GENOMIC DNA]</scope>
</reference>
<dbReference type="AlphaFoldDB" id="A0AAV2BWY0"/>
<protein>
    <recommendedName>
        <fullName evidence="3">DDE Tnp4 domain-containing protein</fullName>
    </recommendedName>
</protein>
<evidence type="ECO:0000259" key="3">
    <source>
        <dbReference type="Pfam" id="PF13359"/>
    </source>
</evidence>
<dbReference type="EMBL" id="CAXIEN010000545">
    <property type="protein sequence ID" value="CAL1300285.1"/>
    <property type="molecule type" value="Genomic_DNA"/>
</dbReference>
<evidence type="ECO:0000256" key="1">
    <source>
        <dbReference type="ARBA" id="ARBA00001968"/>
    </source>
</evidence>
<comment type="cofactor">
    <cofactor evidence="1">
        <name>a divalent metal cation</name>
        <dbReference type="ChEBI" id="CHEBI:60240"/>
    </cofactor>
</comment>
<keyword evidence="5" id="KW-1185">Reference proteome</keyword>